<dbReference type="PROSITE" id="PS51257">
    <property type="entry name" value="PROKAR_LIPOPROTEIN"/>
    <property type="match status" value="1"/>
</dbReference>
<dbReference type="SUPFAM" id="SSF53850">
    <property type="entry name" value="Periplasmic binding protein-like II"/>
    <property type="match status" value="1"/>
</dbReference>
<feature type="signal peptide" evidence="2">
    <location>
        <begin position="1"/>
        <end position="19"/>
    </location>
</feature>
<dbReference type="EMBL" id="JALEMU010000019">
    <property type="protein sequence ID" value="MCI5754858.1"/>
    <property type="molecule type" value="Genomic_DNA"/>
</dbReference>
<feature type="compositionally biased region" description="Gly residues" evidence="1">
    <location>
        <begin position="26"/>
        <end position="35"/>
    </location>
</feature>
<keyword evidence="2" id="KW-0732">Signal</keyword>
<evidence type="ECO:0000256" key="2">
    <source>
        <dbReference type="SAM" id="SignalP"/>
    </source>
</evidence>
<evidence type="ECO:0000313" key="4">
    <source>
        <dbReference type="Proteomes" id="UP001139365"/>
    </source>
</evidence>
<proteinExistence type="predicted"/>
<protein>
    <submittedName>
        <fullName evidence="3">Extracellular solute-binding protein</fullName>
    </submittedName>
</protein>
<comment type="caution">
    <text evidence="3">The sequence shown here is derived from an EMBL/GenBank/DDBJ whole genome shotgun (WGS) entry which is preliminary data.</text>
</comment>
<dbReference type="Gene3D" id="3.40.190.10">
    <property type="entry name" value="Periplasmic binding protein-like II"/>
    <property type="match status" value="1"/>
</dbReference>
<reference evidence="3 4" key="1">
    <citation type="submission" date="2022-03" db="EMBL/GenBank/DDBJ databases">
        <title>Metagenome-assembled genomes from swine fecal metagenomes.</title>
        <authorList>
            <person name="Holman D.B."/>
            <person name="Kommadath A."/>
        </authorList>
    </citation>
    <scope>NUCLEOTIDE SEQUENCE [LARGE SCALE GENOMIC DNA]</scope>
    <source>
        <strain evidence="3">SUG147</strain>
    </source>
</reference>
<dbReference type="Proteomes" id="UP001139365">
    <property type="component" value="Unassembled WGS sequence"/>
</dbReference>
<accession>A0AAE3FFG1</accession>
<feature type="region of interest" description="Disordered" evidence="1">
    <location>
        <begin position="26"/>
        <end position="63"/>
    </location>
</feature>
<dbReference type="AlphaFoldDB" id="A0AAE3FFG1"/>
<organism evidence="3 4">
    <name type="scientific">Candidatus Colimorpha enterica</name>
    <dbReference type="NCBI Taxonomy" id="3083063"/>
    <lineage>
        <taxon>Bacteria</taxon>
        <taxon>Pseudomonadati</taxon>
        <taxon>Bacteroidota</taxon>
        <taxon>Bacteroidia</taxon>
        <taxon>Bacteroidales</taxon>
        <taxon>Candidatus Colimorpha</taxon>
    </lineage>
</organism>
<gene>
    <name evidence="3" type="ORF">MR241_01005</name>
</gene>
<sequence length="503" mass="55592">MKKIIALLAALLISAGCIACTGGNNPGGDETGGTKGTDKTNVTGSDTGISAGTEESLDPGLEKQDFGGGKMVFLCRDYDTNYNEIGIFEDSPNNVESAVYWRNFKLNEKYNIKIDVNYQAFNAIHTYAQTQMDANDIPFDIISCGPMFQINLAMNGSLYANDEIPVIDFTKAYWSQTVMADTSVANKSYFFVSDANMWAMNAAGVVFFNSDMIKDLQFEKSPYDLVNENAWTYDAMLTMSRRAYSDLDSDGVPSIADRFGSVSTYAASETMFAGLGGTTLNKDSDDIPELTITDQKNIDRITRIVEFWAEDSSLLINRYPDYQSPRAGGNLLADTLLDGRALFSQEQLYQLSSFADSTYVIGMVPCPKYDENQKDYRTFIHVAHSSSFSLPNLLTAERLKQTATVLEDMAYLSRDGVKHEYYDVNLTIRRAQDEESKAMLDIIFSNMTIDLGMVLQASGFNASTVVRNLVFNKDTSVSSTLAGNVDSYNALLSNMVKSFTGQK</sequence>
<feature type="chain" id="PRO_5042222620" evidence="2">
    <location>
        <begin position="20"/>
        <end position="503"/>
    </location>
</feature>
<evidence type="ECO:0000256" key="1">
    <source>
        <dbReference type="SAM" id="MobiDB-lite"/>
    </source>
</evidence>
<name>A0AAE3FFG1_9BACT</name>
<evidence type="ECO:0000313" key="3">
    <source>
        <dbReference type="EMBL" id="MCI5754858.1"/>
    </source>
</evidence>